<evidence type="ECO:0000313" key="2">
    <source>
        <dbReference type="EMBL" id="KAL1643507.1"/>
    </source>
</evidence>
<reference evidence="2 3" key="1">
    <citation type="journal article" date="2023" name="Plant Dis.">
        <title>First Report of Diplodia intermedia Causing Canker and Dieback Diseases on Apple Trees in Canada.</title>
        <authorList>
            <person name="Ellouze W."/>
            <person name="Ilyukhin E."/>
            <person name="Sulman M."/>
            <person name="Ali S."/>
        </authorList>
    </citation>
    <scope>NUCLEOTIDE SEQUENCE [LARGE SCALE GENOMIC DNA]</scope>
    <source>
        <strain evidence="2 3">M45-28</strain>
    </source>
</reference>
<feature type="compositionally biased region" description="Basic residues" evidence="1">
    <location>
        <begin position="96"/>
        <end position="105"/>
    </location>
</feature>
<dbReference type="Proteomes" id="UP001521184">
    <property type="component" value="Unassembled WGS sequence"/>
</dbReference>
<dbReference type="EMBL" id="JAKEKT020000027">
    <property type="protein sequence ID" value="KAL1643507.1"/>
    <property type="molecule type" value="Genomic_DNA"/>
</dbReference>
<proteinExistence type="predicted"/>
<feature type="compositionally biased region" description="Gly residues" evidence="1">
    <location>
        <begin position="65"/>
        <end position="75"/>
    </location>
</feature>
<gene>
    <name evidence="2" type="ORF">SLS58_004867</name>
</gene>
<name>A0ABR3TSX0_9PEZI</name>
<feature type="compositionally biased region" description="Acidic residues" evidence="1">
    <location>
        <begin position="109"/>
        <end position="134"/>
    </location>
</feature>
<protein>
    <submittedName>
        <fullName evidence="2">Uncharacterized protein</fullName>
    </submittedName>
</protein>
<keyword evidence="3" id="KW-1185">Reference proteome</keyword>
<accession>A0ABR3TSX0</accession>
<evidence type="ECO:0000256" key="1">
    <source>
        <dbReference type="SAM" id="MobiDB-lite"/>
    </source>
</evidence>
<evidence type="ECO:0000313" key="3">
    <source>
        <dbReference type="Proteomes" id="UP001521184"/>
    </source>
</evidence>
<feature type="region of interest" description="Disordered" evidence="1">
    <location>
        <begin position="64"/>
        <end position="146"/>
    </location>
</feature>
<organism evidence="2 3">
    <name type="scientific">Diplodia intermedia</name>
    <dbReference type="NCBI Taxonomy" id="856260"/>
    <lineage>
        <taxon>Eukaryota</taxon>
        <taxon>Fungi</taxon>
        <taxon>Dikarya</taxon>
        <taxon>Ascomycota</taxon>
        <taxon>Pezizomycotina</taxon>
        <taxon>Dothideomycetes</taxon>
        <taxon>Dothideomycetes incertae sedis</taxon>
        <taxon>Botryosphaeriales</taxon>
        <taxon>Botryosphaeriaceae</taxon>
        <taxon>Diplodia</taxon>
    </lineage>
</organism>
<sequence length="146" mass="15698">MATNTKFSLDAIASLTEAEKTRLIAVFLCHNDRNNVDWDAATALMGAKTKHSFKVTYYATMKKVGSGGDGGGGGSKAATPKRKRAAGGEDTPTPTSKKRGRGKKAIKTEEEEIELQPEPDQEVADDTASGEEGELDLRSFFDTEEI</sequence>
<comment type="caution">
    <text evidence="2">The sequence shown here is derived from an EMBL/GenBank/DDBJ whole genome shotgun (WGS) entry which is preliminary data.</text>
</comment>
<feature type="compositionally biased region" description="Basic and acidic residues" evidence="1">
    <location>
        <begin position="135"/>
        <end position="146"/>
    </location>
</feature>